<gene>
    <name evidence="1" type="ORF">RHMOL_Rhmol03G0077000</name>
</gene>
<dbReference type="Proteomes" id="UP001062846">
    <property type="component" value="Chromosome 3"/>
</dbReference>
<reference evidence="1" key="1">
    <citation type="submission" date="2022-02" db="EMBL/GenBank/DDBJ databases">
        <title>Plant Genome Project.</title>
        <authorList>
            <person name="Zhang R.-G."/>
        </authorList>
    </citation>
    <scope>NUCLEOTIDE SEQUENCE</scope>
    <source>
        <strain evidence="1">AT1</strain>
    </source>
</reference>
<proteinExistence type="predicted"/>
<sequence length="136" mass="14683">MTDFGSTFLGQEFDFPPSEYPDNTFGGTMNFLLRPAQTAAATAAERPSVSSKYMTDANYASKDRMTLGGLMAEDTYLRNSKAEDQGKDPTEGNWGENGSVMGASSKSDTPIVVNHIDVAEDEGWITIPYSMSSSSL</sequence>
<evidence type="ECO:0000313" key="1">
    <source>
        <dbReference type="EMBL" id="KAI8562969.1"/>
    </source>
</evidence>
<organism evidence="1 2">
    <name type="scientific">Rhododendron molle</name>
    <name type="common">Chinese azalea</name>
    <name type="synonym">Azalea mollis</name>
    <dbReference type="NCBI Taxonomy" id="49168"/>
    <lineage>
        <taxon>Eukaryota</taxon>
        <taxon>Viridiplantae</taxon>
        <taxon>Streptophyta</taxon>
        <taxon>Embryophyta</taxon>
        <taxon>Tracheophyta</taxon>
        <taxon>Spermatophyta</taxon>
        <taxon>Magnoliopsida</taxon>
        <taxon>eudicotyledons</taxon>
        <taxon>Gunneridae</taxon>
        <taxon>Pentapetalae</taxon>
        <taxon>asterids</taxon>
        <taxon>Ericales</taxon>
        <taxon>Ericaceae</taxon>
        <taxon>Ericoideae</taxon>
        <taxon>Rhodoreae</taxon>
        <taxon>Rhododendron</taxon>
    </lineage>
</organism>
<name>A0ACC0PCV8_RHOML</name>
<protein>
    <submittedName>
        <fullName evidence="1">Uncharacterized protein</fullName>
    </submittedName>
</protein>
<dbReference type="EMBL" id="CM046390">
    <property type="protein sequence ID" value="KAI8562969.1"/>
    <property type="molecule type" value="Genomic_DNA"/>
</dbReference>
<keyword evidence="2" id="KW-1185">Reference proteome</keyword>
<accession>A0ACC0PCV8</accession>
<comment type="caution">
    <text evidence="1">The sequence shown here is derived from an EMBL/GenBank/DDBJ whole genome shotgun (WGS) entry which is preliminary data.</text>
</comment>
<evidence type="ECO:0000313" key="2">
    <source>
        <dbReference type="Proteomes" id="UP001062846"/>
    </source>
</evidence>